<keyword evidence="2" id="KW-0812">Transmembrane</keyword>
<evidence type="ECO:0000256" key="2">
    <source>
        <dbReference type="SAM" id="Phobius"/>
    </source>
</evidence>
<proteinExistence type="predicted"/>
<feature type="transmembrane region" description="Helical" evidence="2">
    <location>
        <begin position="181"/>
        <end position="203"/>
    </location>
</feature>
<evidence type="ECO:0000313" key="4">
    <source>
        <dbReference type="Proteomes" id="UP000006640"/>
    </source>
</evidence>
<keyword evidence="2" id="KW-1133">Transmembrane helix</keyword>
<dbReference type="OrthoDB" id="116480at2"/>
<accession>D6Y882</accession>
<dbReference type="PANTHER" id="PTHR41282">
    <property type="entry name" value="CONSERVED TRANSMEMBRANE PROTEIN-RELATED"/>
    <property type="match status" value="1"/>
</dbReference>
<feature type="region of interest" description="Disordered" evidence="1">
    <location>
        <begin position="1"/>
        <end position="26"/>
    </location>
</feature>
<dbReference type="PIRSF" id="PIRSF009160">
    <property type="entry name" value="UCP009160"/>
    <property type="match status" value="1"/>
</dbReference>
<feature type="transmembrane region" description="Helical" evidence="2">
    <location>
        <begin position="250"/>
        <end position="267"/>
    </location>
</feature>
<keyword evidence="2" id="KW-0472">Membrane</keyword>
<evidence type="ECO:0000256" key="1">
    <source>
        <dbReference type="SAM" id="MobiDB-lite"/>
    </source>
</evidence>
<gene>
    <name evidence="3" type="ordered locus">Tbis_3124</name>
</gene>
<name>D6Y882_THEBD</name>
<sequence length="281" mass="30102">MASRNPIISRTGTFSRSTWTTPPPGAMYGTPPYGGQPYAPPYGAEPYGAHPYGAQPYAPPAARPMTIDDVVVRGLTMLGTLVLSAALAWYFNLGPGVAGLAALVGLVLGLIVSFRQSTNPALILGYAVAYGVAIGVISRVADAIFHGIVVQAVLGTMVAFGGTLAVYALRIFRPTPKFTKFVVAAGFAAVGLMLLNWIAGFFVDGGLGLRTDSPLGWIFSLLMILLGCFFLLLDFADIEQSVQMGLPERYSWLMAFGLTLSLVWLYLEILRFLQYFSGDNE</sequence>
<keyword evidence="4" id="KW-1185">Reference proteome</keyword>
<feature type="transmembrane region" description="Helical" evidence="2">
    <location>
        <begin position="70"/>
        <end position="91"/>
    </location>
</feature>
<dbReference type="RefSeq" id="WP_013133351.1">
    <property type="nucleotide sequence ID" value="NC_014165.1"/>
</dbReference>
<dbReference type="PANTHER" id="PTHR41282:SF1">
    <property type="entry name" value="CONSERVED TRANSMEMBRANE PROTEIN-RELATED"/>
    <property type="match status" value="1"/>
</dbReference>
<feature type="transmembrane region" description="Helical" evidence="2">
    <location>
        <begin position="121"/>
        <end position="138"/>
    </location>
</feature>
<protein>
    <recommendedName>
        <fullName evidence="5">Integral membrane protein</fullName>
    </recommendedName>
</protein>
<dbReference type="eggNOG" id="COG4760">
    <property type="taxonomic scope" value="Bacteria"/>
</dbReference>
<evidence type="ECO:0008006" key="5">
    <source>
        <dbReference type="Google" id="ProtNLM"/>
    </source>
</evidence>
<dbReference type="HOGENOM" id="CLU_074030_0_0_11"/>
<dbReference type="Proteomes" id="UP000006640">
    <property type="component" value="Chromosome"/>
</dbReference>
<dbReference type="Pfam" id="PF12811">
    <property type="entry name" value="BaxI_1"/>
    <property type="match status" value="1"/>
</dbReference>
<feature type="transmembrane region" description="Helical" evidence="2">
    <location>
        <begin position="144"/>
        <end position="169"/>
    </location>
</feature>
<evidence type="ECO:0000313" key="3">
    <source>
        <dbReference type="EMBL" id="ADG89818.1"/>
    </source>
</evidence>
<dbReference type="AlphaFoldDB" id="D6Y882"/>
<reference evidence="3 4" key="1">
    <citation type="submission" date="2010-01" db="EMBL/GenBank/DDBJ databases">
        <title>The complete genome of Thermobispora bispora DSM 43833.</title>
        <authorList>
            <consortium name="US DOE Joint Genome Institute (JGI-PGF)"/>
            <person name="Lucas S."/>
            <person name="Copeland A."/>
            <person name="Lapidus A."/>
            <person name="Glavina del Rio T."/>
            <person name="Dalin E."/>
            <person name="Tice H."/>
            <person name="Bruce D."/>
            <person name="Goodwin L."/>
            <person name="Pitluck S."/>
            <person name="Kyrpides N."/>
            <person name="Mavromatis K."/>
            <person name="Ivanova N."/>
            <person name="Mikhailova N."/>
            <person name="Chertkov O."/>
            <person name="Brettin T."/>
            <person name="Detter J.C."/>
            <person name="Han C."/>
            <person name="Larimer F."/>
            <person name="Land M."/>
            <person name="Hauser L."/>
            <person name="Markowitz V."/>
            <person name="Cheng J.-F."/>
            <person name="Hugenholtz P."/>
            <person name="Woyke T."/>
            <person name="Wu D."/>
            <person name="Jando M."/>
            <person name="Schneider S."/>
            <person name="Klenk H.-P."/>
            <person name="Eisen J.A."/>
        </authorList>
    </citation>
    <scope>NUCLEOTIDE SEQUENCE [LARGE SCALE GENOMIC DNA]</scope>
    <source>
        <strain evidence="4">ATCC 19993 / DSM 43833 / CBS 139.67 / JCM 10125 / KCTC 9307 / NBRC 14880 / R51</strain>
    </source>
</reference>
<dbReference type="InterPro" id="IPR010539">
    <property type="entry name" value="BaxI_1-like"/>
</dbReference>
<feature type="transmembrane region" description="Helical" evidence="2">
    <location>
        <begin position="97"/>
        <end position="114"/>
    </location>
</feature>
<feature type="compositionally biased region" description="Polar residues" evidence="1">
    <location>
        <begin position="1"/>
        <end position="20"/>
    </location>
</feature>
<dbReference type="KEGG" id="tbi:Tbis_3124"/>
<feature type="transmembrane region" description="Helical" evidence="2">
    <location>
        <begin position="215"/>
        <end position="238"/>
    </location>
</feature>
<dbReference type="EMBL" id="CP001874">
    <property type="protein sequence ID" value="ADG89818.1"/>
    <property type="molecule type" value="Genomic_DNA"/>
</dbReference>
<organism evidence="3 4">
    <name type="scientific">Thermobispora bispora (strain ATCC 19993 / DSM 43833 / CBS 139.67 / JCM 10125 / KCTC 9307 / NBRC 14880 / R51)</name>
    <dbReference type="NCBI Taxonomy" id="469371"/>
    <lineage>
        <taxon>Bacteria</taxon>
        <taxon>Bacillati</taxon>
        <taxon>Actinomycetota</taxon>
        <taxon>Actinomycetes</taxon>
        <taxon>Streptosporangiales</taxon>
        <taxon>Streptosporangiaceae</taxon>
        <taxon>Thermobispora</taxon>
    </lineage>
</organism>
<dbReference type="STRING" id="469371.Tbis_3124"/>